<keyword evidence="2" id="KW-0813">Transport</keyword>
<feature type="transmembrane region" description="Helical" evidence="7">
    <location>
        <begin position="518"/>
        <end position="541"/>
    </location>
</feature>
<dbReference type="Gene3D" id="1.20.1250.20">
    <property type="entry name" value="MFS general substrate transporter like domains"/>
    <property type="match status" value="1"/>
</dbReference>
<evidence type="ECO:0000259" key="8">
    <source>
        <dbReference type="PROSITE" id="PS50850"/>
    </source>
</evidence>
<organism evidence="9 10">
    <name type="scientific">Komagataella pastoris</name>
    <name type="common">Yeast</name>
    <name type="synonym">Pichia pastoris</name>
    <dbReference type="NCBI Taxonomy" id="4922"/>
    <lineage>
        <taxon>Eukaryota</taxon>
        <taxon>Fungi</taxon>
        <taxon>Dikarya</taxon>
        <taxon>Ascomycota</taxon>
        <taxon>Saccharomycotina</taxon>
        <taxon>Pichiomycetes</taxon>
        <taxon>Pichiales</taxon>
        <taxon>Pichiaceae</taxon>
        <taxon>Komagataella</taxon>
    </lineage>
</organism>
<feature type="transmembrane region" description="Helical" evidence="7">
    <location>
        <begin position="453"/>
        <end position="473"/>
    </location>
</feature>
<dbReference type="GO" id="GO:0000329">
    <property type="term" value="C:fungal-type vacuole membrane"/>
    <property type="evidence" value="ECO:0007669"/>
    <property type="project" value="TreeGrafter"/>
</dbReference>
<keyword evidence="5 7" id="KW-0472">Membrane</keyword>
<evidence type="ECO:0000313" key="9">
    <source>
        <dbReference type="EMBL" id="ANZ73660.1"/>
    </source>
</evidence>
<keyword evidence="4 7" id="KW-1133">Transmembrane helix</keyword>
<evidence type="ECO:0000256" key="1">
    <source>
        <dbReference type="ARBA" id="ARBA00004141"/>
    </source>
</evidence>
<feature type="transmembrane region" description="Helical" evidence="7">
    <location>
        <begin position="586"/>
        <end position="608"/>
    </location>
</feature>
<dbReference type="GO" id="GO:0005886">
    <property type="term" value="C:plasma membrane"/>
    <property type="evidence" value="ECO:0007669"/>
    <property type="project" value="TreeGrafter"/>
</dbReference>
<dbReference type="Proteomes" id="UP000094565">
    <property type="component" value="Chromosome 1"/>
</dbReference>
<feature type="transmembrane region" description="Helical" evidence="7">
    <location>
        <begin position="341"/>
        <end position="360"/>
    </location>
</feature>
<dbReference type="PROSITE" id="PS50850">
    <property type="entry name" value="MFS"/>
    <property type="match status" value="1"/>
</dbReference>
<dbReference type="SUPFAM" id="SSF103473">
    <property type="entry name" value="MFS general substrate transporter"/>
    <property type="match status" value="1"/>
</dbReference>
<comment type="subcellular location">
    <subcellularLocation>
        <location evidence="1">Membrane</location>
        <topology evidence="1">Multi-pass membrane protein</topology>
    </subcellularLocation>
</comment>
<dbReference type="InterPro" id="IPR020846">
    <property type="entry name" value="MFS_dom"/>
</dbReference>
<gene>
    <name evidence="9" type="primary">TPO3</name>
    <name evidence="9" type="ORF">ATY40_BA7500982</name>
</gene>
<feature type="domain" description="Major facilitator superfamily (MFS) profile" evidence="8">
    <location>
        <begin position="186"/>
        <end position="615"/>
    </location>
</feature>
<proteinExistence type="predicted"/>
<feature type="transmembrane region" description="Helical" evidence="7">
    <location>
        <begin position="221"/>
        <end position="239"/>
    </location>
</feature>
<feature type="transmembrane region" description="Helical" evidence="7">
    <location>
        <begin position="416"/>
        <end position="441"/>
    </location>
</feature>
<dbReference type="FunFam" id="1.20.1250.20:FF:000011">
    <property type="entry name" value="MFS multidrug transporter, putative"/>
    <property type="match status" value="1"/>
</dbReference>
<reference evidence="9 10" key="1">
    <citation type="submission" date="2016-02" db="EMBL/GenBank/DDBJ databases">
        <title>Comparative genomic and transcriptomic foundation for Pichia pastoris.</title>
        <authorList>
            <person name="Love K.R."/>
            <person name="Shah K.A."/>
            <person name="Whittaker C.A."/>
            <person name="Wu J."/>
            <person name="Bartlett M.C."/>
            <person name="Ma D."/>
            <person name="Leeson R.L."/>
            <person name="Priest M."/>
            <person name="Young S.K."/>
            <person name="Love J.C."/>
        </authorList>
    </citation>
    <scope>NUCLEOTIDE SEQUENCE [LARGE SCALE GENOMIC DNA]</scope>
    <source>
        <strain evidence="9 10">ATCC 28485</strain>
    </source>
</reference>
<dbReference type="CDD" id="cd17323">
    <property type="entry name" value="MFS_Tpo1_MDR_like"/>
    <property type="match status" value="1"/>
</dbReference>
<evidence type="ECO:0000256" key="2">
    <source>
        <dbReference type="ARBA" id="ARBA00022448"/>
    </source>
</evidence>
<feature type="transmembrane region" description="Helical" evidence="7">
    <location>
        <begin position="184"/>
        <end position="209"/>
    </location>
</feature>
<feature type="transmembrane region" description="Helical" evidence="7">
    <location>
        <begin position="311"/>
        <end position="334"/>
    </location>
</feature>
<protein>
    <submittedName>
        <fullName evidence="9">BA75_00982T0</fullName>
    </submittedName>
</protein>
<evidence type="ECO:0000256" key="7">
    <source>
        <dbReference type="SAM" id="Phobius"/>
    </source>
</evidence>
<evidence type="ECO:0000313" key="10">
    <source>
        <dbReference type="Proteomes" id="UP000094565"/>
    </source>
</evidence>
<dbReference type="Pfam" id="PF07690">
    <property type="entry name" value="MFS_1"/>
    <property type="match status" value="1"/>
</dbReference>
<keyword evidence="10" id="KW-1185">Reference proteome</keyword>
<feature type="transmembrane region" description="Helical" evidence="7">
    <location>
        <begin position="493"/>
        <end position="512"/>
    </location>
</feature>
<dbReference type="EMBL" id="CP014584">
    <property type="protein sequence ID" value="ANZ73660.1"/>
    <property type="molecule type" value="Genomic_DNA"/>
</dbReference>
<sequence>MSSSNKEFDGDSISSSDSLEIQSGNRDPKTQNPQAYVPSDNEDRMSELSHYATTPDQSLKMVRTETKKSLKDLGVSDELPTLDPNRPIAVENPIFPEEYTLETETGLVPVATLQDLGRNPTALEKLRKEKSRAFPQPNGEATILKDSSDVETFKSKEYSPEIEFVTFLINDPENPYNWPTFTKWAYTIILSILVVAVAFGSSCISGALFTVEDQYNVSLEVAILTVSLMVLGFSLGPLLWSPLSEQIGRRWVYFISLGLYTIFNIPCALSPNIGGLLVCRFLCGVFSSSALCLVGGSIADMHPSETRGKAIAYFAAAPYGGPVIGPLVCGWIGVKTNRMDLIFWVNMGFAGFMWLLVACIPETYQPVILKNRAKKLRAELNNPNIMTEQEANPLTFKELIVTCLYRPLMFVFTEPVLDMMCVYVCLIYSLLYAFFFAYPVIFSELYGYEDDFIGLMLIPILIGAFLALVTTPVLESMYVKMCQRRKPTPEDRLVGAMIGSPFPAIALFILGATSYKHIIWVGPASSGIAFGYGMVLIYYSLNNYIIDTYAKYAASALATKVFLRSAGGAAFPLFTTQMYHKLGLQWASWLLAFISLAMILIPFVFYVYGARLRAKMCKENYSEM</sequence>
<keyword evidence="3 7" id="KW-0812">Transmembrane</keyword>
<evidence type="ECO:0000256" key="6">
    <source>
        <dbReference type="SAM" id="MobiDB-lite"/>
    </source>
</evidence>
<dbReference type="AlphaFoldDB" id="A0A1B2J6S0"/>
<evidence type="ECO:0000256" key="5">
    <source>
        <dbReference type="ARBA" id="ARBA00023136"/>
    </source>
</evidence>
<dbReference type="InterPro" id="IPR011701">
    <property type="entry name" value="MFS"/>
</dbReference>
<feature type="transmembrane region" description="Helical" evidence="7">
    <location>
        <begin position="561"/>
        <end position="580"/>
    </location>
</feature>
<evidence type="ECO:0000256" key="4">
    <source>
        <dbReference type="ARBA" id="ARBA00022989"/>
    </source>
</evidence>
<evidence type="ECO:0000256" key="3">
    <source>
        <dbReference type="ARBA" id="ARBA00022692"/>
    </source>
</evidence>
<feature type="transmembrane region" description="Helical" evidence="7">
    <location>
        <begin position="275"/>
        <end position="299"/>
    </location>
</feature>
<dbReference type="InterPro" id="IPR036259">
    <property type="entry name" value="MFS_trans_sf"/>
</dbReference>
<feature type="region of interest" description="Disordered" evidence="6">
    <location>
        <begin position="1"/>
        <end position="65"/>
    </location>
</feature>
<name>A0A1B2J6S0_PICPA</name>
<dbReference type="OrthoDB" id="3936150at2759"/>
<feature type="transmembrane region" description="Helical" evidence="7">
    <location>
        <begin position="251"/>
        <end position="269"/>
    </location>
</feature>
<dbReference type="PANTHER" id="PTHR23502:SF132">
    <property type="entry name" value="POLYAMINE TRANSPORTER 2-RELATED"/>
    <property type="match status" value="1"/>
</dbReference>
<dbReference type="PANTHER" id="PTHR23502">
    <property type="entry name" value="MAJOR FACILITATOR SUPERFAMILY"/>
    <property type="match status" value="1"/>
</dbReference>
<accession>A0A1B2J6S0</accession>
<feature type="compositionally biased region" description="Polar residues" evidence="6">
    <location>
        <begin position="19"/>
        <end position="34"/>
    </location>
</feature>
<dbReference type="GO" id="GO:0000297">
    <property type="term" value="F:spermine transmembrane transporter activity"/>
    <property type="evidence" value="ECO:0007669"/>
    <property type="project" value="TreeGrafter"/>
</dbReference>